<comment type="caution">
    <text evidence="1">The sequence shown here is derived from an EMBL/GenBank/DDBJ whole genome shotgun (WGS) entry which is preliminary data.</text>
</comment>
<keyword evidence="2" id="KW-1185">Reference proteome</keyword>
<sequence length="206" mass="23251">MKIAVGEISIECVQSDVDNQSDVDALFYYLAEARVDHADQTQSPAGILRPGQSLLESLPGFPARHRIVARGPDSLEDNLAAEALKCCLNFFSMAKKGQSFDQEHTGRRFDRYCWTLITRPAKFSIRAAKNSIPLKGCLDFETNSNPVVFSQFGRTNRLKNDLPRSCDRCLRKREPKKCAFAMRYKATRRYSPSISRNFERSSCGTA</sequence>
<protein>
    <submittedName>
        <fullName evidence="1">Uncharacterized protein</fullName>
    </submittedName>
</protein>
<dbReference type="Proteomes" id="UP001190825">
    <property type="component" value="Unassembled WGS sequence"/>
</dbReference>
<name>A0ABX4TI48_9HYPH</name>
<accession>A0ABX4TI48</accession>
<gene>
    <name evidence="1" type="ORF">BMJ33_24745</name>
</gene>
<evidence type="ECO:0000313" key="1">
    <source>
        <dbReference type="EMBL" id="PLT98029.1"/>
    </source>
</evidence>
<proteinExistence type="predicted"/>
<evidence type="ECO:0000313" key="2">
    <source>
        <dbReference type="Proteomes" id="UP001190825"/>
    </source>
</evidence>
<organism evidence="1 2">
    <name type="scientific">Sinorhizobium medicae</name>
    <dbReference type="NCBI Taxonomy" id="110321"/>
    <lineage>
        <taxon>Bacteria</taxon>
        <taxon>Pseudomonadati</taxon>
        <taxon>Pseudomonadota</taxon>
        <taxon>Alphaproteobacteria</taxon>
        <taxon>Hyphomicrobiales</taxon>
        <taxon>Rhizobiaceae</taxon>
        <taxon>Sinorhizobium/Ensifer group</taxon>
        <taxon>Sinorhizobium</taxon>
    </lineage>
</organism>
<dbReference type="EMBL" id="NBUC01000124">
    <property type="protein sequence ID" value="PLT98029.1"/>
    <property type="molecule type" value="Genomic_DNA"/>
</dbReference>
<reference evidence="1 2" key="1">
    <citation type="journal article" date="2018" name="FEMS Microbiol. Ecol.">
        <title>Co-invading symbiotic mutualists of Medicago polymorpha retain high ancestral diversity and contain diverse accessory genomes.</title>
        <authorList>
            <person name="Porter S.S."/>
            <person name="Faber-Hammond J.J."/>
            <person name="Friesen M.L."/>
        </authorList>
    </citation>
    <scope>NUCLEOTIDE SEQUENCE [LARGE SCALE GENOMIC DNA]</scope>
    <source>
        <strain evidence="1 2">Str16</strain>
    </source>
</reference>